<dbReference type="Pfam" id="PF03960">
    <property type="entry name" value="ArsC"/>
    <property type="match status" value="1"/>
</dbReference>
<dbReference type="GeneID" id="61904788"/>
<dbReference type="CDD" id="cd03034">
    <property type="entry name" value="ArsC_ArsC"/>
    <property type="match status" value="1"/>
</dbReference>
<accession>A0A0T9LHI6</accession>
<keyword evidence="8" id="KW-1185">Reference proteome</keyword>
<comment type="similarity">
    <text evidence="1 3 4">Belongs to the ArsC family.</text>
</comment>
<dbReference type="NCBIfam" id="TIGR00014">
    <property type="entry name" value="arsC"/>
    <property type="match status" value="1"/>
</dbReference>
<evidence type="ECO:0000256" key="4">
    <source>
        <dbReference type="RuleBase" id="RU362029"/>
    </source>
</evidence>
<dbReference type="AlphaFoldDB" id="A0A0T9LHI6"/>
<reference evidence="6 8" key="2">
    <citation type="submission" date="2017-05" db="EMBL/GenBank/DDBJ databases">
        <title>Whole genome sequencing of Yersinia kristensenii.</title>
        <authorList>
            <person name="Campioni F."/>
        </authorList>
    </citation>
    <scope>NUCLEOTIDE SEQUENCE [LARGE SCALE GENOMIC DNA]</scope>
    <source>
        <strain evidence="6 8">CFSAN060538</strain>
    </source>
</reference>
<dbReference type="OrthoDB" id="9790554at2"/>
<dbReference type="EC" id="1.20.4.1" evidence="4"/>
<dbReference type="RefSeq" id="WP_004391285.1">
    <property type="nucleotide sequence ID" value="NZ_CABHXL010000034.1"/>
</dbReference>
<dbReference type="Gene3D" id="3.40.30.10">
    <property type="entry name" value="Glutaredoxin"/>
    <property type="match status" value="1"/>
</dbReference>
<dbReference type="InterPro" id="IPR036249">
    <property type="entry name" value="Thioredoxin-like_sf"/>
</dbReference>
<protein>
    <recommendedName>
        <fullName evidence="4">Arsenate reductase</fullName>
        <ecNumber evidence="4">1.20.4.1</ecNumber>
    </recommendedName>
</protein>
<evidence type="ECO:0000256" key="3">
    <source>
        <dbReference type="PROSITE-ProRule" id="PRU01282"/>
    </source>
</evidence>
<name>A0A0T9LHI6_YERKR</name>
<dbReference type="EMBL" id="NHOG01000013">
    <property type="protein sequence ID" value="OVZ80174.1"/>
    <property type="molecule type" value="Genomic_DNA"/>
</dbReference>
<proteinExistence type="inferred from homology"/>
<evidence type="ECO:0000256" key="1">
    <source>
        <dbReference type="ARBA" id="ARBA00007198"/>
    </source>
</evidence>
<dbReference type="InterPro" id="IPR006659">
    <property type="entry name" value="Arsenate_reductase"/>
</dbReference>
<organism evidence="5 7">
    <name type="scientific">Yersinia kristensenii</name>
    <dbReference type="NCBI Taxonomy" id="28152"/>
    <lineage>
        <taxon>Bacteria</taxon>
        <taxon>Pseudomonadati</taxon>
        <taxon>Pseudomonadota</taxon>
        <taxon>Gammaproteobacteria</taxon>
        <taxon>Enterobacterales</taxon>
        <taxon>Yersiniaceae</taxon>
        <taxon>Yersinia</taxon>
    </lineage>
</organism>
<evidence type="ECO:0000313" key="5">
    <source>
        <dbReference type="EMBL" id="CNE95720.1"/>
    </source>
</evidence>
<dbReference type="GO" id="GO:0008794">
    <property type="term" value="F:arsenate reductase (glutaredoxin) activity"/>
    <property type="evidence" value="ECO:0007669"/>
    <property type="project" value="UniProtKB-UniRule"/>
</dbReference>
<dbReference type="SUPFAM" id="SSF52833">
    <property type="entry name" value="Thioredoxin-like"/>
    <property type="match status" value="1"/>
</dbReference>
<dbReference type="PANTHER" id="PTHR30041:SF4">
    <property type="entry name" value="ARSENATE REDUCTASE"/>
    <property type="match status" value="1"/>
</dbReference>
<comment type="catalytic activity">
    <reaction evidence="4">
        <text>[glutaredoxin]-dithiol + arsenate + glutathione + H(+) = glutathionyl-S-S-[glutaredoxin] + arsenite + H2O</text>
        <dbReference type="Rhea" id="RHEA:22016"/>
        <dbReference type="Rhea" id="RHEA-COMP:10729"/>
        <dbReference type="Rhea" id="RHEA-COMP:17668"/>
        <dbReference type="ChEBI" id="CHEBI:15377"/>
        <dbReference type="ChEBI" id="CHEBI:15378"/>
        <dbReference type="ChEBI" id="CHEBI:29242"/>
        <dbReference type="ChEBI" id="CHEBI:29950"/>
        <dbReference type="ChEBI" id="CHEBI:48597"/>
        <dbReference type="ChEBI" id="CHEBI:57925"/>
        <dbReference type="ChEBI" id="CHEBI:146199"/>
        <dbReference type="EC" id="1.20.4.1"/>
    </reaction>
</comment>
<evidence type="ECO:0000313" key="6">
    <source>
        <dbReference type="EMBL" id="OVZ80174.1"/>
    </source>
</evidence>
<dbReference type="PROSITE" id="PS51353">
    <property type="entry name" value="ARSC"/>
    <property type="match status" value="1"/>
</dbReference>
<dbReference type="EMBL" id="CPYI01000010">
    <property type="protein sequence ID" value="CNE95720.1"/>
    <property type="molecule type" value="Genomic_DNA"/>
</dbReference>
<dbReference type="InterPro" id="IPR006660">
    <property type="entry name" value="Arsenate_reductase-like"/>
</dbReference>
<evidence type="ECO:0000313" key="8">
    <source>
        <dbReference type="Proteomes" id="UP000195840"/>
    </source>
</evidence>
<sequence length="118" mass="13566">MKDVTIYHNPRCSKSRETLALVEQQGIQPQVVLYLDTPPSVATLKELLQQLGFSDARQLMRTKEERYKELNLADNTLTQQQLLQAMSDNPKLIERPIVVYHGKARIGRPPEQVLEILK</sequence>
<keyword evidence="2 4" id="KW-0560">Oxidoreductase</keyword>
<reference evidence="5 7" key="1">
    <citation type="submission" date="2015-03" db="EMBL/GenBank/DDBJ databases">
        <authorList>
            <person name="Murphy D."/>
        </authorList>
    </citation>
    <scope>NUCLEOTIDE SEQUENCE [LARGE SCALE GENOMIC DNA]</scope>
    <source>
        <strain evidence="5 7">FCF326</strain>
    </source>
</reference>
<dbReference type="Proteomes" id="UP000045824">
    <property type="component" value="Unassembled WGS sequence"/>
</dbReference>
<dbReference type="Proteomes" id="UP000195840">
    <property type="component" value="Unassembled WGS sequence"/>
</dbReference>
<evidence type="ECO:0000313" key="7">
    <source>
        <dbReference type="Proteomes" id="UP000045824"/>
    </source>
</evidence>
<evidence type="ECO:0000256" key="2">
    <source>
        <dbReference type="ARBA" id="ARBA00023002"/>
    </source>
</evidence>
<dbReference type="PANTHER" id="PTHR30041">
    <property type="entry name" value="ARSENATE REDUCTASE"/>
    <property type="match status" value="1"/>
</dbReference>
<gene>
    <name evidence="5" type="primary">yfgD</name>
    <name evidence="6" type="ORF">CBW52_12325</name>
    <name evidence="5" type="ORF">ERS008491_02708</name>
</gene>